<proteinExistence type="predicted"/>
<sequence length="200" mass="21099">MARDSMHSRVIAWLKILLPLAALSLLSTVFLLSKPADRGTDIPFSDPGIHTRAEQQQITAPSFSGTTAKGDVLSFTADTARPDPDTDGIAYARNLSARINLIDGTTVFITADSAEINEPDNSALLIGGVELLSSNGYEVHTEKLRSSLDAVHAESLGPISGSGPAGTFTAGKMVLTDPEGDGNVQMLFTDGVKLVYVPED</sequence>
<reference evidence="1 2" key="1">
    <citation type="submission" date="2024-01" db="EMBL/GenBank/DDBJ databases">
        <title>Mesobacterium rodlantinim sp. nov., isolated from shallow sea hydrothermal systems off Kueishantao Island.</title>
        <authorList>
            <person name="Su Z."/>
            <person name="Tang K."/>
        </authorList>
    </citation>
    <scope>NUCLEOTIDE SEQUENCE [LARGE SCALE GENOMIC DNA]</scope>
    <source>
        <strain evidence="1 2">TK19101</strain>
    </source>
</reference>
<accession>A0ABU6HDY4</accession>
<evidence type="ECO:0000313" key="1">
    <source>
        <dbReference type="EMBL" id="MEC3860672.1"/>
    </source>
</evidence>
<gene>
    <name evidence="1" type="ORF">VK792_05200</name>
</gene>
<dbReference type="RefSeq" id="WP_326296297.1">
    <property type="nucleotide sequence ID" value="NZ_JAYLLH010000005.1"/>
</dbReference>
<comment type="caution">
    <text evidence="1">The sequence shown here is derived from an EMBL/GenBank/DDBJ whole genome shotgun (WGS) entry which is preliminary data.</text>
</comment>
<name>A0ABU6HDY4_9RHOB</name>
<dbReference type="EMBL" id="JAYLLH010000005">
    <property type="protein sequence ID" value="MEC3860672.1"/>
    <property type="molecule type" value="Genomic_DNA"/>
</dbReference>
<evidence type="ECO:0000313" key="2">
    <source>
        <dbReference type="Proteomes" id="UP001348149"/>
    </source>
</evidence>
<protein>
    <recommendedName>
        <fullName evidence="3">Lipopolysaccharide export system protein LptC</fullName>
    </recommendedName>
</protein>
<organism evidence="1 2">
    <name type="scientific">Mesobacterium hydrothermale</name>
    <dbReference type="NCBI Taxonomy" id="3111907"/>
    <lineage>
        <taxon>Bacteria</taxon>
        <taxon>Pseudomonadati</taxon>
        <taxon>Pseudomonadota</taxon>
        <taxon>Alphaproteobacteria</taxon>
        <taxon>Rhodobacterales</taxon>
        <taxon>Roseobacteraceae</taxon>
        <taxon>Mesobacterium</taxon>
    </lineage>
</organism>
<keyword evidence="2" id="KW-1185">Reference proteome</keyword>
<dbReference type="Proteomes" id="UP001348149">
    <property type="component" value="Unassembled WGS sequence"/>
</dbReference>
<evidence type="ECO:0008006" key="3">
    <source>
        <dbReference type="Google" id="ProtNLM"/>
    </source>
</evidence>